<comment type="caution">
    <text evidence="1">The sequence shown here is derived from an EMBL/GenBank/DDBJ whole genome shotgun (WGS) entry which is preliminary data.</text>
</comment>
<evidence type="ECO:0000313" key="2">
    <source>
        <dbReference type="Proteomes" id="UP001497700"/>
    </source>
</evidence>
<dbReference type="Proteomes" id="UP001497700">
    <property type="component" value="Unassembled WGS sequence"/>
</dbReference>
<proteinExistence type="predicted"/>
<name>A0ACB9Z167_9PEZI</name>
<protein>
    <submittedName>
        <fullName evidence="1">MFS transporter</fullName>
    </submittedName>
</protein>
<keyword evidence="2" id="KW-1185">Reference proteome</keyword>
<gene>
    <name evidence="1" type="ORF">F4820DRAFT_421564</name>
</gene>
<reference evidence="1 2" key="1">
    <citation type="journal article" date="2022" name="New Phytol.">
        <title>Ecological generalism drives hyperdiversity of secondary metabolite gene clusters in xylarialean endophytes.</title>
        <authorList>
            <person name="Franco M.E.E."/>
            <person name="Wisecaver J.H."/>
            <person name="Arnold A.E."/>
            <person name="Ju Y.M."/>
            <person name="Slot J.C."/>
            <person name="Ahrendt S."/>
            <person name="Moore L.P."/>
            <person name="Eastman K.E."/>
            <person name="Scott K."/>
            <person name="Konkel Z."/>
            <person name="Mondo S.J."/>
            <person name="Kuo A."/>
            <person name="Hayes R.D."/>
            <person name="Haridas S."/>
            <person name="Andreopoulos B."/>
            <person name="Riley R."/>
            <person name="LaButti K."/>
            <person name="Pangilinan J."/>
            <person name="Lipzen A."/>
            <person name="Amirebrahimi M."/>
            <person name="Yan J."/>
            <person name="Adam C."/>
            <person name="Keymanesh K."/>
            <person name="Ng V."/>
            <person name="Louie K."/>
            <person name="Northen T."/>
            <person name="Drula E."/>
            <person name="Henrissat B."/>
            <person name="Hsieh H.M."/>
            <person name="Youens-Clark K."/>
            <person name="Lutzoni F."/>
            <person name="Miadlikowska J."/>
            <person name="Eastwood D.C."/>
            <person name="Hamelin R.C."/>
            <person name="Grigoriev I.V."/>
            <person name="U'Ren J.M."/>
        </authorList>
    </citation>
    <scope>NUCLEOTIDE SEQUENCE [LARGE SCALE GENOMIC DNA]</scope>
    <source>
        <strain evidence="1 2">CBS 119005</strain>
    </source>
</reference>
<dbReference type="EMBL" id="MU393477">
    <property type="protein sequence ID" value="KAI4865037.1"/>
    <property type="molecule type" value="Genomic_DNA"/>
</dbReference>
<sequence>MTSLEDSARTASGPDAFGTRAAKDDASQLPPAETTSSSPESTAAFAVQGFRLYAILVGICFGAFMMSLDVFVISTAIPSITSEFRDTSQLAWYPAAYSFTTCALTPLAGKLTTVFTLRWVYIVFFTIFLVGSIICGWAPNSDTFIVGRAIAGIGASGVGSGGLTVVLTISSEKVKPLFMGIISSFFALGLILAPVLGGVFTEKITWRWCFWINLPPGALTLAIMLVFFKPPSTVRAQSVTERLLRLDLIGCFFFIPSIFMLLLALTWGGTKEAWNSATIIGLFVGSGVMLIIFVCWEGYKGDDAMIPGIVLARRTVTFSVLFSFCHLGSLAISSYYLPEWFQAVQGASPLESGTRVLATVLAQITGTISAGILSRVVKYYNPFLLVGPVFMCTAAALYTQFTAFDTPSSHWIGFQVIMGLGVGMAQQMPSLTVQLALTDREDLLPIGVALNLFAQYLGATFTQVIGGVIFRSILGQELANHAGLNPSQIALLSAAGTAHIRQTTEQYFPTLLRPVLESYNEAITSTFFVPVVTTALGFFVAFGIRWTHIGTPQKKIEAQEAREDIELTAPQLRQ</sequence>
<organism evidence="1 2">
    <name type="scientific">Hypoxylon rubiginosum</name>
    <dbReference type="NCBI Taxonomy" id="110542"/>
    <lineage>
        <taxon>Eukaryota</taxon>
        <taxon>Fungi</taxon>
        <taxon>Dikarya</taxon>
        <taxon>Ascomycota</taxon>
        <taxon>Pezizomycotina</taxon>
        <taxon>Sordariomycetes</taxon>
        <taxon>Xylariomycetidae</taxon>
        <taxon>Xylariales</taxon>
        <taxon>Hypoxylaceae</taxon>
        <taxon>Hypoxylon</taxon>
    </lineage>
</organism>
<accession>A0ACB9Z167</accession>
<evidence type="ECO:0000313" key="1">
    <source>
        <dbReference type="EMBL" id="KAI4865037.1"/>
    </source>
</evidence>